<name>A0A6A5KRL0_9PLEO</name>
<gene>
    <name evidence="1" type="ORF">BDW02DRAFT_482452</name>
</gene>
<protein>
    <submittedName>
        <fullName evidence="1">Uncharacterized protein</fullName>
    </submittedName>
</protein>
<evidence type="ECO:0000313" key="1">
    <source>
        <dbReference type="EMBL" id="KAF1838139.1"/>
    </source>
</evidence>
<accession>A0A6A5KRL0</accession>
<proteinExistence type="predicted"/>
<dbReference type="Proteomes" id="UP000800040">
    <property type="component" value="Unassembled WGS sequence"/>
</dbReference>
<feature type="non-terminal residue" evidence="1">
    <location>
        <position position="1"/>
    </location>
</feature>
<organism evidence="1 2">
    <name type="scientific">Decorospora gaudefroyi</name>
    <dbReference type="NCBI Taxonomy" id="184978"/>
    <lineage>
        <taxon>Eukaryota</taxon>
        <taxon>Fungi</taxon>
        <taxon>Dikarya</taxon>
        <taxon>Ascomycota</taxon>
        <taxon>Pezizomycotina</taxon>
        <taxon>Dothideomycetes</taxon>
        <taxon>Pleosporomycetidae</taxon>
        <taxon>Pleosporales</taxon>
        <taxon>Pleosporineae</taxon>
        <taxon>Pleosporaceae</taxon>
        <taxon>Decorospora</taxon>
    </lineage>
</organism>
<dbReference type="AlphaFoldDB" id="A0A6A5KRL0"/>
<dbReference type="PROSITE" id="PS50096">
    <property type="entry name" value="IQ"/>
    <property type="match status" value="1"/>
</dbReference>
<dbReference type="EMBL" id="ML975255">
    <property type="protein sequence ID" value="KAF1838139.1"/>
    <property type="molecule type" value="Genomic_DNA"/>
</dbReference>
<evidence type="ECO:0000313" key="2">
    <source>
        <dbReference type="Proteomes" id="UP000800040"/>
    </source>
</evidence>
<keyword evidence="2" id="KW-1185">Reference proteome</keyword>
<feature type="non-terminal residue" evidence="1">
    <location>
        <position position="111"/>
    </location>
</feature>
<sequence length="111" mass="13265">YGYKIGHRRIATFRKIQTKTKSEFGNRRSNLCYAVDADGVVTTYGKEDSFVETFQEMGLKERAKPMDSWGEIHEFFRRKHLRSGCNAKEERDKIQAFTRWYLRRRKVHAEL</sequence>
<reference evidence="1" key="1">
    <citation type="submission" date="2020-01" db="EMBL/GenBank/DDBJ databases">
        <authorList>
            <consortium name="DOE Joint Genome Institute"/>
            <person name="Haridas S."/>
            <person name="Albert R."/>
            <person name="Binder M."/>
            <person name="Bloem J."/>
            <person name="Labutti K."/>
            <person name="Salamov A."/>
            <person name="Andreopoulos B."/>
            <person name="Baker S.E."/>
            <person name="Barry K."/>
            <person name="Bills G."/>
            <person name="Bluhm B.H."/>
            <person name="Cannon C."/>
            <person name="Castanera R."/>
            <person name="Culley D.E."/>
            <person name="Daum C."/>
            <person name="Ezra D."/>
            <person name="Gonzalez J.B."/>
            <person name="Henrissat B."/>
            <person name="Kuo A."/>
            <person name="Liang C."/>
            <person name="Lipzen A."/>
            <person name="Lutzoni F."/>
            <person name="Magnuson J."/>
            <person name="Mondo S."/>
            <person name="Nolan M."/>
            <person name="Ohm R."/>
            <person name="Pangilinan J."/>
            <person name="Park H.-J."/>
            <person name="Ramirez L."/>
            <person name="Alfaro M."/>
            <person name="Sun H."/>
            <person name="Tritt A."/>
            <person name="Yoshinaga Y."/>
            <person name="Zwiers L.-H."/>
            <person name="Turgeon B.G."/>
            <person name="Goodwin S.B."/>
            <person name="Spatafora J.W."/>
            <person name="Crous P.W."/>
            <person name="Grigoriev I.V."/>
        </authorList>
    </citation>
    <scope>NUCLEOTIDE SEQUENCE</scope>
    <source>
        <strain evidence="1">P77</strain>
    </source>
</reference>